<dbReference type="PROSITE" id="PS50893">
    <property type="entry name" value="ABC_TRANSPORTER_2"/>
    <property type="match status" value="1"/>
</dbReference>
<evidence type="ECO:0000256" key="4">
    <source>
        <dbReference type="ARBA" id="ARBA00022692"/>
    </source>
</evidence>
<evidence type="ECO:0000256" key="1">
    <source>
        <dbReference type="ARBA" id="ARBA00004651"/>
    </source>
</evidence>
<dbReference type="SUPFAM" id="SSF90123">
    <property type="entry name" value="ABC transporter transmembrane region"/>
    <property type="match status" value="1"/>
</dbReference>
<keyword evidence="2" id="KW-0813">Transport</keyword>
<name>D6YUC4_WADCW</name>
<dbReference type="PANTHER" id="PTHR43394">
    <property type="entry name" value="ATP-DEPENDENT PERMEASE MDL1, MITOCHONDRIAL"/>
    <property type="match status" value="1"/>
</dbReference>
<keyword evidence="4 9" id="KW-0812">Transmembrane</keyword>
<dbReference type="eggNOG" id="COG1132">
    <property type="taxonomic scope" value="Bacteria"/>
</dbReference>
<organism evidence="12 13">
    <name type="scientific">Waddlia chondrophila (strain ATCC VR-1470 / WSU 86-1044)</name>
    <dbReference type="NCBI Taxonomy" id="716544"/>
    <lineage>
        <taxon>Bacteria</taxon>
        <taxon>Pseudomonadati</taxon>
        <taxon>Chlamydiota</taxon>
        <taxon>Chlamydiia</taxon>
        <taxon>Parachlamydiales</taxon>
        <taxon>Waddliaceae</taxon>
        <taxon>Waddlia</taxon>
    </lineage>
</organism>
<dbReference type="Pfam" id="PF00005">
    <property type="entry name" value="ABC_tran"/>
    <property type="match status" value="1"/>
</dbReference>
<dbReference type="GO" id="GO:0005524">
    <property type="term" value="F:ATP binding"/>
    <property type="evidence" value="ECO:0007669"/>
    <property type="project" value="UniProtKB-KW"/>
</dbReference>
<dbReference type="PROSITE" id="PS00211">
    <property type="entry name" value="ABC_TRANSPORTER_1"/>
    <property type="match status" value="1"/>
</dbReference>
<keyword evidence="5" id="KW-0547">Nucleotide-binding</keyword>
<keyword evidence="6 12" id="KW-0067">ATP-binding</keyword>
<feature type="transmembrane region" description="Helical" evidence="9">
    <location>
        <begin position="141"/>
        <end position="161"/>
    </location>
</feature>
<dbReference type="GO" id="GO:0016887">
    <property type="term" value="F:ATP hydrolysis activity"/>
    <property type="evidence" value="ECO:0007669"/>
    <property type="project" value="InterPro"/>
</dbReference>
<evidence type="ECO:0000259" key="11">
    <source>
        <dbReference type="PROSITE" id="PS50929"/>
    </source>
</evidence>
<protein>
    <submittedName>
        <fullName evidence="12">Putative ABC transporter ATP-binding protein</fullName>
        <ecNumber evidence="12">3.6.3.-</ecNumber>
    </submittedName>
</protein>
<dbReference type="OrthoDB" id="9771903at2"/>
<proteinExistence type="predicted"/>
<reference evidence="12 13" key="1">
    <citation type="journal article" date="2010" name="PLoS ONE">
        <title>The Waddlia genome: a window into chlamydial biology.</title>
        <authorList>
            <person name="Bertelli C."/>
            <person name="Collyn F."/>
            <person name="Croxatto A."/>
            <person name="Ruckert C."/>
            <person name="Polkinghorne A."/>
            <person name="Kebbi-Beghdadi C."/>
            <person name="Goesmann A."/>
            <person name="Vaughan L."/>
            <person name="Greub G."/>
        </authorList>
    </citation>
    <scope>NUCLEOTIDE SEQUENCE [LARGE SCALE GENOMIC DNA]</scope>
    <source>
        <strain evidence="13">ATCC VR-1470 / WSU 86-1044</strain>
    </source>
</reference>
<dbReference type="InterPro" id="IPR003593">
    <property type="entry name" value="AAA+_ATPase"/>
</dbReference>
<dbReference type="AlphaFoldDB" id="D6YUC4"/>
<evidence type="ECO:0000256" key="3">
    <source>
        <dbReference type="ARBA" id="ARBA00022475"/>
    </source>
</evidence>
<sequence length="578" mass="66023">MKKLDRELMHKLWKYLLPYRTMVFSAVAILLVSKGVESYVPVYIGQVTDSILKGDSSQLTAIVRQSLIIIGMLFFAYLLDSLNVLLKNIVGQRALFALRSDVYRHIQRMPIDFYNHQKVGTLMTRTIHDVDQINQMFAESLIPLFGGVVLFISICICLIVLNWKVAILLIVILPFVYLLTRTFSREQRRCYGLIRKAVAKMNAFVQEHLLGTSTIRSFGLQKEEKKIFDELNLQHREANVETIHHFAKFFASIDFVQSFSLIAVFVLLVQWEPLGRGFQAGTYFTFSLYVLMLFRPLSDLAERYNVLQSAAAAAERIFSVLDLSEEVKGGEKVVEELNHLAFENVWFAYRSEDWVLKGLSFEVKKGESVAFVGMTGAGKTTILNLLLRFYDYQRGRITINGREITEYSISSLRKLFGVVLQDPELFSGSIRENICLGNPDINDQQLQKTLRFMQLDTLLSSYSDGLNHRLTERGKGLSSGERQLVSMARAMAHNRSCMILDEATANIDTSHEKIIQEALKKILHMKTSLVIAHRLSTIKDVTRIIVLHHGAVKESGAHFELLKQKGIYEKLYRLQFLS</sequence>
<keyword evidence="3" id="KW-1003">Cell membrane</keyword>
<evidence type="ECO:0000313" key="12">
    <source>
        <dbReference type="EMBL" id="ADI37735.1"/>
    </source>
</evidence>
<comment type="subcellular location">
    <subcellularLocation>
        <location evidence="1">Cell membrane</location>
        <topology evidence="1">Multi-pass membrane protein</topology>
    </subcellularLocation>
</comment>
<dbReference type="Proteomes" id="UP000001505">
    <property type="component" value="Chromosome"/>
</dbReference>
<feature type="domain" description="ABC transmembrane type-1" evidence="11">
    <location>
        <begin position="26"/>
        <end position="309"/>
    </location>
</feature>
<dbReference type="InterPro" id="IPR036640">
    <property type="entry name" value="ABC1_TM_sf"/>
</dbReference>
<gene>
    <name evidence="12" type="ordered locus">wcw_0362</name>
</gene>
<evidence type="ECO:0000256" key="6">
    <source>
        <dbReference type="ARBA" id="ARBA00022840"/>
    </source>
</evidence>
<dbReference type="HOGENOM" id="CLU_000604_84_3_0"/>
<dbReference type="GO" id="GO:0015421">
    <property type="term" value="F:ABC-type oligopeptide transporter activity"/>
    <property type="evidence" value="ECO:0007669"/>
    <property type="project" value="TreeGrafter"/>
</dbReference>
<dbReference type="InterPro" id="IPR011527">
    <property type="entry name" value="ABC1_TM_dom"/>
</dbReference>
<evidence type="ECO:0000313" key="13">
    <source>
        <dbReference type="Proteomes" id="UP000001505"/>
    </source>
</evidence>
<feature type="transmembrane region" description="Helical" evidence="9">
    <location>
        <begin position="249"/>
        <end position="271"/>
    </location>
</feature>
<dbReference type="Gene3D" id="3.40.50.300">
    <property type="entry name" value="P-loop containing nucleotide triphosphate hydrolases"/>
    <property type="match status" value="1"/>
</dbReference>
<dbReference type="Pfam" id="PF00664">
    <property type="entry name" value="ABC_membrane"/>
    <property type="match status" value="1"/>
</dbReference>
<feature type="transmembrane region" description="Helical" evidence="9">
    <location>
        <begin position="167"/>
        <end position="184"/>
    </location>
</feature>
<dbReference type="InterPro" id="IPR027417">
    <property type="entry name" value="P-loop_NTPase"/>
</dbReference>
<dbReference type="PROSITE" id="PS50929">
    <property type="entry name" value="ABC_TM1F"/>
    <property type="match status" value="1"/>
</dbReference>
<dbReference type="PANTHER" id="PTHR43394:SF1">
    <property type="entry name" value="ATP-BINDING CASSETTE SUB-FAMILY B MEMBER 10, MITOCHONDRIAL"/>
    <property type="match status" value="1"/>
</dbReference>
<dbReference type="EMBL" id="CP001928">
    <property type="protein sequence ID" value="ADI37735.1"/>
    <property type="molecule type" value="Genomic_DNA"/>
</dbReference>
<accession>D6YUC4</accession>
<feature type="transmembrane region" description="Helical" evidence="9">
    <location>
        <begin position="62"/>
        <end position="79"/>
    </location>
</feature>
<dbReference type="InterPro" id="IPR039421">
    <property type="entry name" value="Type_1_exporter"/>
</dbReference>
<dbReference type="InterPro" id="IPR003439">
    <property type="entry name" value="ABC_transporter-like_ATP-bd"/>
</dbReference>
<dbReference type="InterPro" id="IPR017871">
    <property type="entry name" value="ABC_transporter-like_CS"/>
</dbReference>
<dbReference type="SMART" id="SM00382">
    <property type="entry name" value="AAA"/>
    <property type="match status" value="1"/>
</dbReference>
<dbReference type="STRING" id="716544.wcw_0362"/>
<keyword evidence="12" id="KW-0378">Hydrolase</keyword>
<dbReference type="Gene3D" id="1.20.1560.10">
    <property type="entry name" value="ABC transporter type 1, transmembrane domain"/>
    <property type="match status" value="1"/>
</dbReference>
<dbReference type="EC" id="3.6.3.-" evidence="12"/>
<feature type="domain" description="ABC transporter" evidence="10">
    <location>
        <begin position="340"/>
        <end position="574"/>
    </location>
</feature>
<keyword evidence="7 9" id="KW-1133">Transmembrane helix</keyword>
<evidence type="ECO:0000256" key="5">
    <source>
        <dbReference type="ARBA" id="ARBA00022741"/>
    </source>
</evidence>
<dbReference type="GO" id="GO:0005886">
    <property type="term" value="C:plasma membrane"/>
    <property type="evidence" value="ECO:0007669"/>
    <property type="project" value="UniProtKB-SubCell"/>
</dbReference>
<evidence type="ECO:0000256" key="8">
    <source>
        <dbReference type="ARBA" id="ARBA00023136"/>
    </source>
</evidence>
<dbReference type="RefSeq" id="WP_013181463.1">
    <property type="nucleotide sequence ID" value="NC_014225.1"/>
</dbReference>
<evidence type="ECO:0000259" key="10">
    <source>
        <dbReference type="PROSITE" id="PS50893"/>
    </source>
</evidence>
<evidence type="ECO:0000256" key="9">
    <source>
        <dbReference type="SAM" id="Phobius"/>
    </source>
</evidence>
<dbReference type="KEGG" id="wch:wcw_0362"/>
<keyword evidence="13" id="KW-1185">Reference proteome</keyword>
<dbReference type="CDD" id="cd18544">
    <property type="entry name" value="ABC_6TM_TmrA_like"/>
    <property type="match status" value="1"/>
</dbReference>
<dbReference type="SUPFAM" id="SSF52540">
    <property type="entry name" value="P-loop containing nucleoside triphosphate hydrolases"/>
    <property type="match status" value="1"/>
</dbReference>
<dbReference type="FunFam" id="3.40.50.300:FF:000221">
    <property type="entry name" value="Multidrug ABC transporter ATP-binding protein"/>
    <property type="match status" value="1"/>
</dbReference>
<evidence type="ECO:0000256" key="7">
    <source>
        <dbReference type="ARBA" id="ARBA00022989"/>
    </source>
</evidence>
<keyword evidence="8 9" id="KW-0472">Membrane</keyword>
<evidence type="ECO:0000256" key="2">
    <source>
        <dbReference type="ARBA" id="ARBA00022448"/>
    </source>
</evidence>